<feature type="transmembrane region" description="Helical" evidence="8">
    <location>
        <begin position="204"/>
        <end position="222"/>
    </location>
</feature>
<keyword evidence="3" id="KW-0328">Glycosyltransferase</keyword>
<feature type="transmembrane region" description="Helical" evidence="8">
    <location>
        <begin position="256"/>
        <end position="279"/>
    </location>
</feature>
<feature type="transmembrane region" description="Helical" evidence="8">
    <location>
        <begin position="404"/>
        <end position="424"/>
    </location>
</feature>
<dbReference type="Pfam" id="PF13231">
    <property type="entry name" value="PMT_2"/>
    <property type="match status" value="1"/>
</dbReference>
<evidence type="ECO:0000256" key="1">
    <source>
        <dbReference type="ARBA" id="ARBA00004651"/>
    </source>
</evidence>
<keyword evidence="4" id="KW-0808">Transferase</keyword>
<evidence type="ECO:0000256" key="6">
    <source>
        <dbReference type="ARBA" id="ARBA00022989"/>
    </source>
</evidence>
<dbReference type="EMBL" id="DRMH01000022">
    <property type="protein sequence ID" value="HFC97291.1"/>
    <property type="molecule type" value="Genomic_DNA"/>
</dbReference>
<evidence type="ECO:0000256" key="7">
    <source>
        <dbReference type="ARBA" id="ARBA00023136"/>
    </source>
</evidence>
<evidence type="ECO:0000256" key="5">
    <source>
        <dbReference type="ARBA" id="ARBA00022692"/>
    </source>
</evidence>
<dbReference type="PANTHER" id="PTHR33908:SF11">
    <property type="entry name" value="MEMBRANE PROTEIN"/>
    <property type="match status" value="1"/>
</dbReference>
<feature type="domain" description="Glycosyltransferase RgtA/B/C/D-like" evidence="9">
    <location>
        <begin position="61"/>
        <end position="218"/>
    </location>
</feature>
<proteinExistence type="predicted"/>
<dbReference type="AlphaFoldDB" id="A0A7C3CJK0"/>
<keyword evidence="5 8" id="KW-0812">Transmembrane</keyword>
<dbReference type="InterPro" id="IPR038731">
    <property type="entry name" value="RgtA/B/C-like"/>
</dbReference>
<reference evidence="10" key="1">
    <citation type="journal article" date="2020" name="mSystems">
        <title>Genome- and Community-Level Interaction Insights into Carbon Utilization and Element Cycling Functions of Hydrothermarchaeota in Hydrothermal Sediment.</title>
        <authorList>
            <person name="Zhou Z."/>
            <person name="Liu Y."/>
            <person name="Xu W."/>
            <person name="Pan J."/>
            <person name="Luo Z.H."/>
            <person name="Li M."/>
        </authorList>
    </citation>
    <scope>NUCLEOTIDE SEQUENCE [LARGE SCALE GENOMIC DNA]</scope>
    <source>
        <strain evidence="10">HyVt-483</strain>
    </source>
</reference>
<feature type="transmembrane region" description="Helical" evidence="8">
    <location>
        <begin position="377"/>
        <end position="397"/>
    </location>
</feature>
<organism evidence="10">
    <name type="scientific">Thermosulfurimonas dismutans</name>
    <dbReference type="NCBI Taxonomy" id="999894"/>
    <lineage>
        <taxon>Bacteria</taxon>
        <taxon>Pseudomonadati</taxon>
        <taxon>Thermodesulfobacteriota</taxon>
        <taxon>Thermodesulfobacteria</taxon>
        <taxon>Thermodesulfobacteriales</taxon>
        <taxon>Thermodesulfobacteriaceae</taxon>
        <taxon>Thermosulfurimonas</taxon>
    </lineage>
</organism>
<evidence type="ECO:0000256" key="8">
    <source>
        <dbReference type="SAM" id="Phobius"/>
    </source>
</evidence>
<feature type="transmembrane region" description="Helical" evidence="8">
    <location>
        <begin position="312"/>
        <end position="330"/>
    </location>
</feature>
<keyword evidence="6 8" id="KW-1133">Transmembrane helix</keyword>
<feature type="transmembrane region" description="Helical" evidence="8">
    <location>
        <begin position="110"/>
        <end position="129"/>
    </location>
</feature>
<evidence type="ECO:0000259" key="9">
    <source>
        <dbReference type="Pfam" id="PF13231"/>
    </source>
</evidence>
<dbReference type="Proteomes" id="UP000886043">
    <property type="component" value="Unassembled WGS sequence"/>
</dbReference>
<gene>
    <name evidence="10" type="ORF">ENJ40_02370</name>
</gene>
<comment type="subcellular location">
    <subcellularLocation>
        <location evidence="1">Cell membrane</location>
        <topology evidence="1">Multi-pass membrane protein</topology>
    </subcellularLocation>
</comment>
<keyword evidence="7 8" id="KW-0472">Membrane</keyword>
<feature type="transmembrane region" description="Helical" evidence="8">
    <location>
        <begin position="342"/>
        <end position="365"/>
    </location>
</feature>
<dbReference type="GO" id="GO:0005886">
    <property type="term" value="C:plasma membrane"/>
    <property type="evidence" value="ECO:0007669"/>
    <property type="project" value="UniProtKB-SubCell"/>
</dbReference>
<keyword evidence="2" id="KW-1003">Cell membrane</keyword>
<sequence length="541" mass="61454">MKRETKLTLLLAAGVILFLFLNLGERPLWGVEGRWAEGVREMMLRGSLWVPTINWAPHITKPLIPYWLIRASAEIFGGLNEFTVRLPVAACGLLTLVAFYALARRFFEPYFALVATGMLATSWGFAAYARVAQSEIYQLAGIVSALAFYFYGRERRSFPLYLGFWLSAVFAALSKGLPGLAVPVLVAGIDTLLYTRGRHLNFKAFLAAGLALTLYLAHYYALSKALQSELPFHLFVRENLLQAVSPYDNREPFYVYFYYVPMLLLPWTFFFFCALIWAAKRRLSLSEKERLLLWAMGAIFLLFTLARARRSYYILPILPFCVLFTTLYLREAIRRPDGLSRIVFYAYGILTFILGLALLPAPLLWPLLGFPAEKFGLSFAVTAAGLLVLSALIWCMLRSAPPWGLILAYLVLYIVGLSVLTPALTPPSEKVFGRALSALSRSTGETPCALGKVSANLYFYLSFPRRIPVFSSARELPPSCRLVFFRESFYKKETAFLRTLLRKKWILYGLKRRYLSRDRNKNYLLLAPADLPVNFPFEPYS</sequence>
<evidence type="ECO:0000313" key="10">
    <source>
        <dbReference type="EMBL" id="HFC97291.1"/>
    </source>
</evidence>
<feature type="transmembrane region" description="Helical" evidence="8">
    <location>
        <begin position="84"/>
        <end position="103"/>
    </location>
</feature>
<dbReference type="InterPro" id="IPR050297">
    <property type="entry name" value="LipidA_mod_glycosyltrf_83"/>
</dbReference>
<name>A0A7C3CJK0_9BACT</name>
<evidence type="ECO:0000256" key="2">
    <source>
        <dbReference type="ARBA" id="ARBA00022475"/>
    </source>
</evidence>
<comment type="caution">
    <text evidence="10">The sequence shown here is derived from an EMBL/GenBank/DDBJ whole genome shotgun (WGS) entry which is preliminary data.</text>
</comment>
<dbReference type="PANTHER" id="PTHR33908">
    <property type="entry name" value="MANNOSYLTRANSFERASE YKCB-RELATED"/>
    <property type="match status" value="1"/>
</dbReference>
<accession>A0A7C3CJK0</accession>
<dbReference type="GO" id="GO:0009103">
    <property type="term" value="P:lipopolysaccharide biosynthetic process"/>
    <property type="evidence" value="ECO:0007669"/>
    <property type="project" value="UniProtKB-ARBA"/>
</dbReference>
<dbReference type="GO" id="GO:0016763">
    <property type="term" value="F:pentosyltransferase activity"/>
    <property type="evidence" value="ECO:0007669"/>
    <property type="project" value="TreeGrafter"/>
</dbReference>
<evidence type="ECO:0000256" key="4">
    <source>
        <dbReference type="ARBA" id="ARBA00022679"/>
    </source>
</evidence>
<feature type="transmembrane region" description="Helical" evidence="8">
    <location>
        <begin position="291"/>
        <end position="306"/>
    </location>
</feature>
<protein>
    <recommendedName>
        <fullName evidence="9">Glycosyltransferase RgtA/B/C/D-like domain-containing protein</fullName>
    </recommendedName>
</protein>
<evidence type="ECO:0000256" key="3">
    <source>
        <dbReference type="ARBA" id="ARBA00022676"/>
    </source>
</evidence>